<comment type="caution">
    <text evidence="3">The sequence shown here is derived from an EMBL/GenBank/DDBJ whole genome shotgun (WGS) entry which is preliminary data.</text>
</comment>
<gene>
    <name evidence="3" type="ORF">S12H4_44688</name>
</gene>
<reference evidence="3" key="1">
    <citation type="journal article" date="2014" name="Front. Microbiol.">
        <title>High frequency of phylogenetically diverse reductive dehalogenase-homologous genes in deep subseafloor sedimentary metagenomes.</title>
        <authorList>
            <person name="Kawai M."/>
            <person name="Futagami T."/>
            <person name="Toyoda A."/>
            <person name="Takaki Y."/>
            <person name="Nishi S."/>
            <person name="Hori S."/>
            <person name="Arai W."/>
            <person name="Tsubouchi T."/>
            <person name="Morono Y."/>
            <person name="Uchiyama I."/>
            <person name="Ito T."/>
            <person name="Fujiyama A."/>
            <person name="Inagaki F."/>
            <person name="Takami H."/>
        </authorList>
    </citation>
    <scope>NUCLEOTIDE SEQUENCE</scope>
    <source>
        <strain evidence="3">Expedition CK06-06</strain>
    </source>
</reference>
<proteinExistence type="predicted"/>
<feature type="non-terminal residue" evidence="3">
    <location>
        <position position="1"/>
    </location>
</feature>
<evidence type="ECO:0000256" key="2">
    <source>
        <dbReference type="SAM" id="Phobius"/>
    </source>
</evidence>
<evidence type="ECO:0000256" key="1">
    <source>
        <dbReference type="SAM" id="Coils"/>
    </source>
</evidence>
<keyword evidence="2" id="KW-1133">Transmembrane helix</keyword>
<accession>X1VKH1</accession>
<keyword evidence="2" id="KW-0812">Transmembrane</keyword>
<feature type="transmembrane region" description="Helical" evidence="2">
    <location>
        <begin position="221"/>
        <end position="241"/>
    </location>
</feature>
<dbReference type="EMBL" id="BARW01027559">
    <property type="protein sequence ID" value="GAJ16076.1"/>
    <property type="molecule type" value="Genomic_DNA"/>
</dbReference>
<keyword evidence="2" id="KW-0472">Membrane</keyword>
<feature type="coiled-coil region" evidence="1">
    <location>
        <begin position="83"/>
        <end position="137"/>
    </location>
</feature>
<dbReference type="AlphaFoldDB" id="X1VKH1"/>
<organism evidence="3">
    <name type="scientific">marine sediment metagenome</name>
    <dbReference type="NCBI Taxonomy" id="412755"/>
    <lineage>
        <taxon>unclassified sequences</taxon>
        <taxon>metagenomes</taxon>
        <taxon>ecological metagenomes</taxon>
    </lineage>
</organism>
<name>X1VKH1_9ZZZZ</name>
<keyword evidence="1" id="KW-0175">Coiled coil</keyword>
<sequence length="244" mass="28481">KIIPKDKLERMVIEQLKARVLTDDNLEQMVKMVNKELRSASTELNDRLDTCDMELREVKARLSRLYDVLETGKLSLDELAPRIRELKKRQDELDKARIQIEADMIVQGVEEVDMDMVKSYTRDLKALIEESDIAERKSFLRSFIKRIEINRNEVVVHYHLPLPQNEKGERVREVLPMVTPGGAGGIRTPYLLTASQTFSRLNYSPIRTLSNLAENNSEGKYFLLCRYNAMLLLWPIFYFVYGHF</sequence>
<evidence type="ECO:0000313" key="3">
    <source>
        <dbReference type="EMBL" id="GAJ16076.1"/>
    </source>
</evidence>
<protein>
    <recommendedName>
        <fullName evidence="4">Recombinase zinc beta ribbon domain-containing protein</fullName>
    </recommendedName>
</protein>
<evidence type="ECO:0008006" key="4">
    <source>
        <dbReference type="Google" id="ProtNLM"/>
    </source>
</evidence>